<dbReference type="Proteomes" id="UP000033695">
    <property type="component" value="Unassembled WGS sequence"/>
</dbReference>
<dbReference type="EMBL" id="JXBZ01000013">
    <property type="protein sequence ID" value="KJY48148.1"/>
    <property type="molecule type" value="Genomic_DNA"/>
</dbReference>
<evidence type="ECO:0000313" key="3">
    <source>
        <dbReference type="Proteomes" id="UP000033695"/>
    </source>
</evidence>
<evidence type="ECO:0000313" key="2">
    <source>
        <dbReference type="EMBL" id="KJY48148.1"/>
    </source>
</evidence>
<organism evidence="2 3">
    <name type="scientific">Bombilactobacillus mellis</name>
    <dbReference type="NCBI Taxonomy" id="1218508"/>
    <lineage>
        <taxon>Bacteria</taxon>
        <taxon>Bacillati</taxon>
        <taxon>Bacillota</taxon>
        <taxon>Bacilli</taxon>
        <taxon>Lactobacillales</taxon>
        <taxon>Lactobacillaceae</taxon>
        <taxon>Bombilactobacillus</taxon>
    </lineage>
</organism>
<dbReference type="SUPFAM" id="SSF89957">
    <property type="entry name" value="MTH1187/YkoF-like"/>
    <property type="match status" value="1"/>
</dbReference>
<dbReference type="Pfam" id="PF07615">
    <property type="entry name" value="Ykof"/>
    <property type="match status" value="1"/>
</dbReference>
<sequence length="91" mass="10198">MSEISQISCQLSFYPLGAADYNQIVEQVLQLIRQQTAVTAETNDLATILRGPATDVFQLLEQITDYAQEQKWHFVCNATISNTCGCQLENN</sequence>
<dbReference type="OrthoDB" id="7767286at2"/>
<evidence type="ECO:0000259" key="1">
    <source>
        <dbReference type="Pfam" id="PF07615"/>
    </source>
</evidence>
<feature type="domain" description="Thiamin/hydroxymethyl pyrimidine-binding YkoF putative" evidence="1">
    <location>
        <begin position="7"/>
        <end position="84"/>
    </location>
</feature>
<comment type="caution">
    <text evidence="2">The sequence shown here is derived from an EMBL/GenBank/DDBJ whole genome shotgun (WGS) entry which is preliminary data.</text>
</comment>
<dbReference type="InterPro" id="IPR011522">
    <property type="entry name" value="Thiamin/HMP-bd_put_YkoF"/>
</dbReference>
<gene>
    <name evidence="2" type="ORF">JG29_08340</name>
</gene>
<accession>A0A0F4KQ21</accession>
<proteinExistence type="predicted"/>
<dbReference type="RefSeq" id="WP_045923463.1">
    <property type="nucleotide sequence ID" value="NZ_JBHTHW010000002.1"/>
</dbReference>
<protein>
    <recommendedName>
        <fullName evidence="1">Thiamin/hydroxymethyl pyrimidine-binding YkoF putative domain-containing protein</fullName>
    </recommendedName>
</protein>
<reference evidence="2 3" key="1">
    <citation type="submission" date="2014-12" db="EMBL/GenBank/DDBJ databases">
        <title>Comparative genomics of the lactic acid bacteria isolated from the honey bee gut.</title>
        <authorList>
            <person name="Ellegaard K.M."/>
            <person name="Tamarit D."/>
            <person name="Javelind E."/>
            <person name="Olofsson T."/>
            <person name="Andersson S.G."/>
            <person name="Vasquez A."/>
        </authorList>
    </citation>
    <scope>NUCLEOTIDE SEQUENCE [LARGE SCALE GENOMIC DNA]</scope>
    <source>
        <strain evidence="2 3">Hon2</strain>
    </source>
</reference>
<dbReference type="HOGENOM" id="CLU_186928_0_0_9"/>
<dbReference type="STRING" id="1218508.JG29_08340"/>
<dbReference type="Gene3D" id="3.30.70.930">
    <property type="match status" value="1"/>
</dbReference>
<dbReference type="InterPro" id="IPR029756">
    <property type="entry name" value="MTH1187/YkoF-like"/>
</dbReference>
<dbReference type="AlphaFoldDB" id="A0A0F4KQ21"/>
<name>A0A0F4KQ21_9LACO</name>
<keyword evidence="3" id="KW-1185">Reference proteome</keyword>